<gene>
    <name evidence="2" type="ordered locus">Fbal_3354</name>
</gene>
<dbReference type="SUPFAM" id="SSF53335">
    <property type="entry name" value="S-adenosyl-L-methionine-dependent methyltransferases"/>
    <property type="match status" value="1"/>
</dbReference>
<keyword evidence="2" id="KW-0489">Methyltransferase</keyword>
<reference evidence="2 3" key="1">
    <citation type="journal article" date="2010" name="Stand. Genomic Sci.">
        <title>Complete genome sequence of Ferrimonas balearica type strain (PAT).</title>
        <authorList>
            <person name="Nolan M."/>
            <person name="Sikorski J."/>
            <person name="Davenport K."/>
            <person name="Lucas S."/>
            <person name="Glavina Del Rio T."/>
            <person name="Tice H."/>
            <person name="Cheng J."/>
            <person name="Goodwin L."/>
            <person name="Pitluck S."/>
            <person name="Liolios K."/>
            <person name="Ivanova N."/>
            <person name="Mavromatis K."/>
            <person name="Ovchinnikova G."/>
            <person name="Pati A."/>
            <person name="Chen A."/>
            <person name="Palaniappan K."/>
            <person name="Land M."/>
            <person name="Hauser L."/>
            <person name="Chang Y."/>
            <person name="Jeffries C."/>
            <person name="Tapia R."/>
            <person name="Brettin T."/>
            <person name="Detter J."/>
            <person name="Han C."/>
            <person name="Yasawong M."/>
            <person name="Rohde M."/>
            <person name="Tindall B."/>
            <person name="Goker M."/>
            <person name="Woyke T."/>
            <person name="Bristow J."/>
            <person name="Eisen J."/>
            <person name="Markowitz V."/>
            <person name="Hugenholtz P."/>
            <person name="Kyrpides N."/>
            <person name="Klenk H."/>
            <person name="Lapidus A."/>
        </authorList>
    </citation>
    <scope>NUCLEOTIDE SEQUENCE [LARGE SCALE GENOMIC DNA]</scope>
    <source>
        <strain evidence="3">DSM 9799 / CCM 4581 / KCTC 23876 / PAT</strain>
    </source>
</reference>
<dbReference type="STRING" id="550540.Fbal_3354"/>
<dbReference type="InterPro" id="IPR013216">
    <property type="entry name" value="Methyltransf_11"/>
</dbReference>
<dbReference type="RefSeq" id="WP_013346858.1">
    <property type="nucleotide sequence ID" value="NC_014541.1"/>
</dbReference>
<protein>
    <submittedName>
        <fullName evidence="2">Methyltransferase type 11</fullName>
    </submittedName>
</protein>
<dbReference type="Pfam" id="PF08241">
    <property type="entry name" value="Methyltransf_11"/>
    <property type="match status" value="1"/>
</dbReference>
<dbReference type="PANTHER" id="PTHR43591">
    <property type="entry name" value="METHYLTRANSFERASE"/>
    <property type="match status" value="1"/>
</dbReference>
<name>E1SLK1_FERBD</name>
<evidence type="ECO:0000313" key="2">
    <source>
        <dbReference type="EMBL" id="ADN77552.1"/>
    </source>
</evidence>
<dbReference type="EMBL" id="CP002209">
    <property type="protein sequence ID" value="ADN77552.1"/>
    <property type="molecule type" value="Genomic_DNA"/>
</dbReference>
<dbReference type="InterPro" id="IPR029063">
    <property type="entry name" value="SAM-dependent_MTases_sf"/>
</dbReference>
<dbReference type="KEGG" id="fbl:Fbal_3354"/>
<organism evidence="2 3">
    <name type="scientific">Ferrimonas balearica (strain DSM 9799 / CCM 4581 / KCTC 23876 / PAT)</name>
    <dbReference type="NCBI Taxonomy" id="550540"/>
    <lineage>
        <taxon>Bacteria</taxon>
        <taxon>Pseudomonadati</taxon>
        <taxon>Pseudomonadota</taxon>
        <taxon>Gammaproteobacteria</taxon>
        <taxon>Alteromonadales</taxon>
        <taxon>Ferrimonadaceae</taxon>
        <taxon>Ferrimonas</taxon>
    </lineage>
</organism>
<keyword evidence="3" id="KW-1185">Reference proteome</keyword>
<sequence length="208" mass="23018">MKLNIVEKVLVNNPLRALAQRHFEVPRLKALGGPCPGAVALEIGGGQGEGARLIQSEFGAQQVISLDLDFDMVSRARQRLGERDDILCLQADCTALPLADASVDALFDFGVVHHVPHWPAAIVELNRVARPGATLYAMEVYRSLICHPLWKRVLEHPQHNRFDQDEFIAAWQAHGWTLLGQKRLGSGLGWLAMQKERHPAALDKAQCA</sequence>
<dbReference type="GO" id="GO:0008757">
    <property type="term" value="F:S-adenosylmethionine-dependent methyltransferase activity"/>
    <property type="evidence" value="ECO:0007669"/>
    <property type="project" value="InterPro"/>
</dbReference>
<dbReference type="GO" id="GO:0032259">
    <property type="term" value="P:methylation"/>
    <property type="evidence" value="ECO:0007669"/>
    <property type="project" value="UniProtKB-KW"/>
</dbReference>
<dbReference type="GeneID" id="67183569"/>
<keyword evidence="2" id="KW-0808">Transferase</keyword>
<dbReference type="Gene3D" id="3.40.50.150">
    <property type="entry name" value="Vaccinia Virus protein VP39"/>
    <property type="match status" value="1"/>
</dbReference>
<dbReference type="OrthoDB" id="323463at2"/>
<evidence type="ECO:0000259" key="1">
    <source>
        <dbReference type="Pfam" id="PF08241"/>
    </source>
</evidence>
<evidence type="ECO:0000313" key="3">
    <source>
        <dbReference type="Proteomes" id="UP000006683"/>
    </source>
</evidence>
<proteinExistence type="predicted"/>
<accession>E1SLK1</accession>
<dbReference type="AlphaFoldDB" id="E1SLK1"/>
<feature type="domain" description="Methyltransferase type 11" evidence="1">
    <location>
        <begin position="41"/>
        <end position="136"/>
    </location>
</feature>
<dbReference type="eggNOG" id="COG2226">
    <property type="taxonomic scope" value="Bacteria"/>
</dbReference>
<dbReference type="Proteomes" id="UP000006683">
    <property type="component" value="Chromosome"/>
</dbReference>
<dbReference type="HOGENOM" id="CLU_037990_10_3_6"/>
<dbReference type="CDD" id="cd02440">
    <property type="entry name" value="AdoMet_MTases"/>
    <property type="match status" value="1"/>
</dbReference>